<dbReference type="CDD" id="cd06530">
    <property type="entry name" value="S26_SPase_I"/>
    <property type="match status" value="2"/>
</dbReference>
<evidence type="ECO:0000313" key="8">
    <source>
        <dbReference type="EMBL" id="NIJ46579.1"/>
    </source>
</evidence>
<dbReference type="SUPFAM" id="SSF51306">
    <property type="entry name" value="LexA/Signal peptidase"/>
    <property type="match status" value="1"/>
</dbReference>
<dbReference type="PROSITE" id="PS00761">
    <property type="entry name" value="SPASE_I_3"/>
    <property type="match status" value="1"/>
</dbReference>
<dbReference type="InterPro" id="IPR019533">
    <property type="entry name" value="Peptidase_S26"/>
</dbReference>
<dbReference type="GO" id="GO:0009003">
    <property type="term" value="F:signal peptidase activity"/>
    <property type="evidence" value="ECO:0007669"/>
    <property type="project" value="UniProtKB-EC"/>
</dbReference>
<keyword evidence="6" id="KW-0645">Protease</keyword>
<dbReference type="EC" id="3.4.21.89" evidence="3 6"/>
<comment type="similarity">
    <text evidence="2 6">Belongs to the peptidase S26 family.</text>
</comment>
<feature type="domain" description="Peptidase S26" evidence="7">
    <location>
        <begin position="2"/>
        <end position="126"/>
    </location>
</feature>
<organism evidence="8 9">
    <name type="scientific">Wenyingzhuangia heitensis</name>
    <dbReference type="NCBI Taxonomy" id="1487859"/>
    <lineage>
        <taxon>Bacteria</taxon>
        <taxon>Pseudomonadati</taxon>
        <taxon>Bacteroidota</taxon>
        <taxon>Flavobacteriia</taxon>
        <taxon>Flavobacteriales</taxon>
        <taxon>Flavobacteriaceae</taxon>
        <taxon>Wenyingzhuangia</taxon>
    </lineage>
</organism>
<comment type="caution">
    <text evidence="8">The sequence shown here is derived from an EMBL/GenBank/DDBJ whole genome shotgun (WGS) entry which is preliminary data.</text>
</comment>
<evidence type="ECO:0000256" key="5">
    <source>
        <dbReference type="ARBA" id="ARBA00022801"/>
    </source>
</evidence>
<dbReference type="EMBL" id="JAASQL010000009">
    <property type="protein sequence ID" value="NIJ46579.1"/>
    <property type="molecule type" value="Genomic_DNA"/>
</dbReference>
<protein>
    <recommendedName>
        <fullName evidence="4 6">Signal peptidase I</fullName>
        <ecNumber evidence="3 6">3.4.21.89</ecNumber>
    </recommendedName>
</protein>
<dbReference type="Pfam" id="PF10502">
    <property type="entry name" value="Peptidase_S26"/>
    <property type="match status" value="2"/>
</dbReference>
<comment type="subcellular location">
    <subcellularLocation>
        <location evidence="6">Membrane</location>
        <topology evidence="6">Single-pass type II membrane protein</topology>
    </subcellularLocation>
</comment>
<dbReference type="NCBIfam" id="TIGR02227">
    <property type="entry name" value="sigpep_I_bact"/>
    <property type="match status" value="1"/>
</dbReference>
<gene>
    <name evidence="8" type="ORF">FHR24_003069</name>
</gene>
<dbReference type="InterPro" id="IPR000223">
    <property type="entry name" value="Pept_S26A_signal_pept_1"/>
</dbReference>
<evidence type="ECO:0000256" key="1">
    <source>
        <dbReference type="ARBA" id="ARBA00000677"/>
    </source>
</evidence>
<feature type="domain" description="Peptidase S26" evidence="7">
    <location>
        <begin position="247"/>
        <end position="285"/>
    </location>
</feature>
<reference evidence="8 9" key="1">
    <citation type="submission" date="2020-03" db="EMBL/GenBank/DDBJ databases">
        <title>Genomic Encyclopedia of Type Strains, Phase IV (KMG-IV): sequencing the most valuable type-strain genomes for metagenomic binning, comparative biology and taxonomic classification.</title>
        <authorList>
            <person name="Goeker M."/>
        </authorList>
    </citation>
    <scope>NUCLEOTIDE SEQUENCE [LARGE SCALE GENOMIC DNA]</scope>
    <source>
        <strain evidence="8 9">DSM 101599</strain>
    </source>
</reference>
<dbReference type="Proteomes" id="UP000745859">
    <property type="component" value="Unassembled WGS sequence"/>
</dbReference>
<dbReference type="Gene3D" id="2.10.109.10">
    <property type="entry name" value="Umud Fragment, subunit A"/>
    <property type="match status" value="2"/>
</dbReference>
<evidence type="ECO:0000313" key="9">
    <source>
        <dbReference type="Proteomes" id="UP000745859"/>
    </source>
</evidence>
<keyword evidence="9" id="KW-1185">Reference proteome</keyword>
<dbReference type="InterPro" id="IPR036286">
    <property type="entry name" value="LexA/Signal_pep-like_sf"/>
</dbReference>
<dbReference type="PANTHER" id="PTHR43390">
    <property type="entry name" value="SIGNAL PEPTIDASE I"/>
    <property type="match status" value="1"/>
</dbReference>
<evidence type="ECO:0000259" key="7">
    <source>
        <dbReference type="Pfam" id="PF10502"/>
    </source>
</evidence>
<proteinExistence type="inferred from homology"/>
<sequence>MCRLFVFDLFYIPSDSMEGVLYEKDIILVNKLSYGPKTINANPYTRTLDRRSEQIIKRLSGFSTIQRNDVVVFRFFKKNDFFVKRCVAIAGDSLYIKDGIVYVNGQIIKDSNQIKHKYLLDVKNKKAFQIIVNELGIVKSNESRKDNQYWANLSLEEIMKLSPFLNSFHKVKAKKTVKKKLFPKSISQEWTIDDYGVVFIPKQGYKMELNTENFRIYKGLIAKYEGAKINRIKNGFSVDGVRMTHYTFKQDYYFMMGDNRCNSYDSRFTGFIPKEKIVGKVSCVFFSNKDNQFQWGRIGKGV</sequence>
<dbReference type="InterPro" id="IPR019758">
    <property type="entry name" value="Pept_S26A_signal_pept_1_CS"/>
</dbReference>
<dbReference type="PRINTS" id="PR00727">
    <property type="entry name" value="LEADERPTASE"/>
</dbReference>
<evidence type="ECO:0000256" key="3">
    <source>
        <dbReference type="ARBA" id="ARBA00013208"/>
    </source>
</evidence>
<comment type="catalytic activity">
    <reaction evidence="1 6">
        <text>Cleavage of hydrophobic, N-terminal signal or leader sequences from secreted and periplasmic proteins.</text>
        <dbReference type="EC" id="3.4.21.89"/>
    </reaction>
</comment>
<accession>A0ABX0UCL7</accession>
<dbReference type="PANTHER" id="PTHR43390:SF1">
    <property type="entry name" value="CHLOROPLAST PROCESSING PEPTIDASE"/>
    <property type="match status" value="1"/>
</dbReference>
<evidence type="ECO:0000256" key="4">
    <source>
        <dbReference type="ARBA" id="ARBA00019232"/>
    </source>
</evidence>
<keyword evidence="5 6" id="KW-0378">Hydrolase</keyword>
<evidence type="ECO:0000256" key="6">
    <source>
        <dbReference type="RuleBase" id="RU362042"/>
    </source>
</evidence>
<name>A0ABX0UCL7_9FLAO</name>
<evidence type="ECO:0000256" key="2">
    <source>
        <dbReference type="ARBA" id="ARBA00009370"/>
    </source>
</evidence>